<proteinExistence type="predicted"/>
<keyword evidence="2" id="KW-1185">Reference proteome</keyword>
<gene>
    <name evidence="1" type="ORF">WICMUC_005634</name>
</gene>
<evidence type="ECO:0000313" key="2">
    <source>
        <dbReference type="Proteomes" id="UP000769528"/>
    </source>
</evidence>
<reference evidence="1" key="2">
    <citation type="submission" date="2021-01" db="EMBL/GenBank/DDBJ databases">
        <authorList>
            <person name="Schikora-Tamarit M.A."/>
        </authorList>
    </citation>
    <scope>NUCLEOTIDE SEQUENCE</scope>
    <source>
        <strain evidence="1">CBS6341</strain>
    </source>
</reference>
<comment type="caution">
    <text evidence="1">The sequence shown here is derived from an EMBL/GenBank/DDBJ whole genome shotgun (WGS) entry which is preliminary data.</text>
</comment>
<dbReference type="EMBL" id="JAEUBF010001436">
    <property type="protein sequence ID" value="KAH3666565.1"/>
    <property type="molecule type" value="Genomic_DNA"/>
</dbReference>
<dbReference type="AlphaFoldDB" id="A0A9P8P7R0"/>
<organism evidence="1 2">
    <name type="scientific">Wickerhamomyces mucosus</name>
    <dbReference type="NCBI Taxonomy" id="1378264"/>
    <lineage>
        <taxon>Eukaryota</taxon>
        <taxon>Fungi</taxon>
        <taxon>Dikarya</taxon>
        <taxon>Ascomycota</taxon>
        <taxon>Saccharomycotina</taxon>
        <taxon>Saccharomycetes</taxon>
        <taxon>Phaffomycetales</taxon>
        <taxon>Wickerhamomycetaceae</taxon>
        <taxon>Wickerhamomyces</taxon>
    </lineage>
</organism>
<reference evidence="1" key="1">
    <citation type="journal article" date="2021" name="Open Biol.">
        <title>Shared evolutionary footprints suggest mitochondrial oxidative damage underlies multiple complex I losses in fungi.</title>
        <authorList>
            <person name="Schikora-Tamarit M.A."/>
            <person name="Marcet-Houben M."/>
            <person name="Nosek J."/>
            <person name="Gabaldon T."/>
        </authorList>
    </citation>
    <scope>NUCLEOTIDE SEQUENCE</scope>
    <source>
        <strain evidence="1">CBS6341</strain>
    </source>
</reference>
<name>A0A9P8P7R0_9ASCO</name>
<evidence type="ECO:0000313" key="1">
    <source>
        <dbReference type="EMBL" id="KAH3666565.1"/>
    </source>
</evidence>
<dbReference type="Proteomes" id="UP000769528">
    <property type="component" value="Unassembled WGS sequence"/>
</dbReference>
<protein>
    <submittedName>
        <fullName evidence="1">Uncharacterized protein</fullName>
    </submittedName>
</protein>
<sequence>MLRQLLSPSSLFRFITNPSTLKITHNNVTKTISLSLIKDYLKYQQELQLKNDQMKYLSEYSYMNLESNYKSWFELTQREQFKFIDDYLNLHNLKSKPHKLGDLNKVIKDNQNDIHFLFSYLYQEIKTFADKEFFNNNDNTNPNEADSVIVKDSEIYGLLFSKKLDYMK</sequence>
<dbReference type="OrthoDB" id="3979401at2759"/>
<accession>A0A9P8P7R0</accession>